<evidence type="ECO:0000256" key="1">
    <source>
        <dbReference type="ARBA" id="ARBA00022679"/>
    </source>
</evidence>
<dbReference type="Proteomes" id="UP000184693">
    <property type="component" value="Unassembled WGS sequence"/>
</dbReference>
<dbReference type="EMBL" id="FSRM01000001">
    <property type="protein sequence ID" value="SIN88731.1"/>
    <property type="molecule type" value="Genomic_DNA"/>
</dbReference>
<organism evidence="4 5">
    <name type="scientific">Paraburkholderia phenazinium</name>
    <dbReference type="NCBI Taxonomy" id="60549"/>
    <lineage>
        <taxon>Bacteria</taxon>
        <taxon>Pseudomonadati</taxon>
        <taxon>Pseudomonadota</taxon>
        <taxon>Betaproteobacteria</taxon>
        <taxon>Burkholderiales</taxon>
        <taxon>Burkholderiaceae</taxon>
        <taxon>Paraburkholderia</taxon>
    </lineage>
</organism>
<sequence length="246" mass="26539">MTMSLTKAMIFAAGRGERMRPLTDHTPKPLLEAGGKPLIVWQIERLAQAGLRTIVINHAWLGERFEAALGDGSRWGVELRYSAEQEALETAGGIAQALPLLEDAPAAEGAPGEIFVGVAGDVYADFDYASLRAHATRLAAQAEPGMHLVMVPNPPFHPAGDFGLVDGVVLSDGKPRLTFGSIALYDTRMFRALPRGTRRPLTPYYFETVARGLASGEVYEGLWDNVGTVAQLQALDDRLRQAAAQS</sequence>
<proteinExistence type="predicted"/>
<gene>
    <name evidence="4" type="ORF">SAMN05444168_1137</name>
</gene>
<keyword evidence="2 4" id="KW-0548">Nucleotidyltransferase</keyword>
<dbReference type="AlphaFoldDB" id="A0A1N6F0F0"/>
<name>A0A1N6F0F0_9BURK</name>
<dbReference type="Pfam" id="PF00483">
    <property type="entry name" value="NTP_transferase"/>
    <property type="match status" value="1"/>
</dbReference>
<feature type="domain" description="Nucleotidyl transferase" evidence="3">
    <location>
        <begin position="7"/>
        <end position="165"/>
    </location>
</feature>
<dbReference type="InterPro" id="IPR029044">
    <property type="entry name" value="Nucleotide-diphossugar_trans"/>
</dbReference>
<evidence type="ECO:0000256" key="2">
    <source>
        <dbReference type="ARBA" id="ARBA00022695"/>
    </source>
</evidence>
<dbReference type="RefSeq" id="WP_074263383.1">
    <property type="nucleotide sequence ID" value="NZ_FSRM01000001.1"/>
</dbReference>
<dbReference type="PANTHER" id="PTHR43584:SF8">
    <property type="entry name" value="N-ACETYLMURAMATE ALPHA-1-PHOSPHATE URIDYLYLTRANSFERASE"/>
    <property type="match status" value="1"/>
</dbReference>
<evidence type="ECO:0000313" key="4">
    <source>
        <dbReference type="EMBL" id="SIN88731.1"/>
    </source>
</evidence>
<accession>A0A1N6F0F0</accession>
<reference evidence="4 5" key="1">
    <citation type="submission" date="2016-11" db="EMBL/GenBank/DDBJ databases">
        <authorList>
            <person name="Jaros S."/>
            <person name="Januszkiewicz K."/>
            <person name="Wedrychowicz H."/>
        </authorList>
    </citation>
    <scope>NUCLEOTIDE SEQUENCE [LARGE SCALE GENOMIC DNA]</scope>
    <source>
        <strain evidence="4 5">GAS86</strain>
    </source>
</reference>
<evidence type="ECO:0000259" key="3">
    <source>
        <dbReference type="Pfam" id="PF00483"/>
    </source>
</evidence>
<dbReference type="CDD" id="cd06422">
    <property type="entry name" value="NTP_transferase_like_1"/>
    <property type="match status" value="1"/>
</dbReference>
<dbReference type="PANTHER" id="PTHR43584">
    <property type="entry name" value="NUCLEOTIDYL TRANSFERASE"/>
    <property type="match status" value="1"/>
</dbReference>
<protein>
    <submittedName>
        <fullName evidence="4">MurNAc alpha-1-phosphate uridylyltransferase</fullName>
    </submittedName>
</protein>
<dbReference type="NCBIfam" id="NF045761">
    <property type="entry name" value="NAMPUrTaseMurU"/>
    <property type="match status" value="1"/>
</dbReference>
<keyword evidence="1 4" id="KW-0808">Transferase</keyword>
<dbReference type="GO" id="GO:0016779">
    <property type="term" value="F:nucleotidyltransferase activity"/>
    <property type="evidence" value="ECO:0007669"/>
    <property type="project" value="UniProtKB-KW"/>
</dbReference>
<dbReference type="OrthoDB" id="9788272at2"/>
<dbReference type="InterPro" id="IPR054790">
    <property type="entry name" value="MurU"/>
</dbReference>
<dbReference type="InterPro" id="IPR050065">
    <property type="entry name" value="GlmU-like"/>
</dbReference>
<evidence type="ECO:0000313" key="5">
    <source>
        <dbReference type="Proteomes" id="UP000184693"/>
    </source>
</evidence>
<dbReference type="SUPFAM" id="SSF53448">
    <property type="entry name" value="Nucleotide-diphospho-sugar transferases"/>
    <property type="match status" value="1"/>
</dbReference>
<dbReference type="InterPro" id="IPR005835">
    <property type="entry name" value="NTP_transferase_dom"/>
</dbReference>
<dbReference type="Gene3D" id="3.90.550.10">
    <property type="entry name" value="Spore Coat Polysaccharide Biosynthesis Protein SpsA, Chain A"/>
    <property type="match status" value="1"/>
</dbReference>